<dbReference type="InterPro" id="IPR050273">
    <property type="entry name" value="GppA/Ppx_hydrolase"/>
</dbReference>
<reference evidence="3" key="2">
    <citation type="submission" date="2023-05" db="EMBL/GenBank/DDBJ databases">
        <authorList>
            <consortium name="Lawrence Berkeley National Laboratory"/>
            <person name="Steindorff A."/>
            <person name="Hensen N."/>
            <person name="Bonometti L."/>
            <person name="Westerberg I."/>
            <person name="Brannstrom I.O."/>
            <person name="Guillou S."/>
            <person name="Cros-Aarteil S."/>
            <person name="Calhoun S."/>
            <person name="Haridas S."/>
            <person name="Kuo A."/>
            <person name="Mondo S."/>
            <person name="Pangilinan J."/>
            <person name="Riley R."/>
            <person name="Labutti K."/>
            <person name="Andreopoulos B."/>
            <person name="Lipzen A."/>
            <person name="Chen C."/>
            <person name="Yanf M."/>
            <person name="Daum C."/>
            <person name="Ng V."/>
            <person name="Clum A."/>
            <person name="Ohm R."/>
            <person name="Martin F."/>
            <person name="Silar P."/>
            <person name="Natvig D."/>
            <person name="Lalanne C."/>
            <person name="Gautier V."/>
            <person name="Ament-Velasquez S.L."/>
            <person name="Kruys A."/>
            <person name="Hutchinson M.I."/>
            <person name="Powell A.J."/>
            <person name="Barry K."/>
            <person name="Miller A.N."/>
            <person name="Grigoriev I.V."/>
            <person name="Debuchy R."/>
            <person name="Gladieux P."/>
            <person name="Thoren M.H."/>
            <person name="Johannesson H."/>
        </authorList>
    </citation>
    <scope>NUCLEOTIDE SEQUENCE</scope>
    <source>
        <strain evidence="3">CBS 731.68</strain>
    </source>
</reference>
<dbReference type="EMBL" id="MU853223">
    <property type="protein sequence ID" value="KAK4128702.1"/>
    <property type="molecule type" value="Genomic_DNA"/>
</dbReference>
<name>A0AAN6U919_9PEZI</name>
<sequence>MDDLAAIVTLENLEEKMPRWNPASSNHLYALVDMGRTTPLVTDTPPSNGIRFSISDLSPPRTRLLRCIYRERAAISLFDALSGSPLLQDFPDETITLVSQTLARFRAIAVDDYGVPPAQVRVFATEAMRRARNATVMLEAIRAASPGLSVYILAPQVETLFGSVGARSGFVDVKGLFLDLGGGSVQMTYLDTYDSKSSIQEDGVGPEVAAALAGQSLPFGAARLIKVLDNHDVHARAFEISRLRTGMSDAFQRLCARFPSLAANVAETRQGQTYETAKDGSGIDIYLCGGGFRGYGSMLMHTHSIQPYPIPSVGSFTVSGEVFAKTKEMLNVNKSFAGKIFGMSKRRRAQFPAVVEVVDALIASVAPIRSVTFCSGGNREGALMMSLPPEIRVSSPLTCSHNVRESRTPSAPGRNSASIQDVLDTLQSAFPPDLDLAATTTVFGLQLGALYAGQIWTQLGADADANAAAALHNAVSSPDQPGLTHLARAVLGVTLCARWGASLAPIDEQLHQNLRALMDAADPDATFWADYIGVVTATTTRLLRTWPQTSSVLKDNVRFRSAAEHGKKMRIQLDISVSEDAARGVDLDNLLDLFKTVKQKHNGRKVTVTINRLP</sequence>
<organism evidence="3 4">
    <name type="scientific">Parathielavia appendiculata</name>
    <dbReference type="NCBI Taxonomy" id="2587402"/>
    <lineage>
        <taxon>Eukaryota</taxon>
        <taxon>Fungi</taxon>
        <taxon>Dikarya</taxon>
        <taxon>Ascomycota</taxon>
        <taxon>Pezizomycotina</taxon>
        <taxon>Sordariomycetes</taxon>
        <taxon>Sordariomycetidae</taxon>
        <taxon>Sordariales</taxon>
        <taxon>Chaetomiaceae</taxon>
        <taxon>Parathielavia</taxon>
    </lineage>
</organism>
<dbReference type="Gene3D" id="3.30.420.150">
    <property type="entry name" value="Exopolyphosphatase. Domain 2"/>
    <property type="match status" value="1"/>
</dbReference>
<evidence type="ECO:0000259" key="1">
    <source>
        <dbReference type="Pfam" id="PF02541"/>
    </source>
</evidence>
<feature type="domain" description="Ppx/GppA phosphatase N-terminal" evidence="1">
    <location>
        <begin position="64"/>
        <end position="388"/>
    </location>
</feature>
<comment type="caution">
    <text evidence="3">The sequence shown here is derived from an EMBL/GenBank/DDBJ whole genome shotgun (WGS) entry which is preliminary data.</text>
</comment>
<dbReference type="Pfam" id="PF02541">
    <property type="entry name" value="Ppx-GppA"/>
    <property type="match status" value="1"/>
</dbReference>
<evidence type="ECO:0000313" key="4">
    <source>
        <dbReference type="Proteomes" id="UP001302602"/>
    </source>
</evidence>
<accession>A0AAN6U919</accession>
<dbReference type="GeneID" id="87827685"/>
<dbReference type="AlphaFoldDB" id="A0AAN6U919"/>
<dbReference type="InterPro" id="IPR043129">
    <property type="entry name" value="ATPase_NBD"/>
</dbReference>
<dbReference type="PANTHER" id="PTHR30005:SF0">
    <property type="entry name" value="RETROGRADE REGULATION PROTEIN 2"/>
    <property type="match status" value="1"/>
</dbReference>
<proteinExistence type="predicted"/>
<keyword evidence="4" id="KW-1185">Reference proteome</keyword>
<dbReference type="GO" id="GO:0006357">
    <property type="term" value="P:regulation of transcription by RNA polymerase II"/>
    <property type="evidence" value="ECO:0007669"/>
    <property type="project" value="TreeGrafter"/>
</dbReference>
<dbReference type="PANTHER" id="PTHR30005">
    <property type="entry name" value="EXOPOLYPHOSPHATASE"/>
    <property type="match status" value="1"/>
</dbReference>
<feature type="domain" description="RTG2 C-terminal" evidence="2">
    <location>
        <begin position="417"/>
        <end position="592"/>
    </location>
</feature>
<gene>
    <name evidence="3" type="ORF">N657DRAFT_629755</name>
</gene>
<dbReference type="SUPFAM" id="SSF53067">
    <property type="entry name" value="Actin-like ATPase domain"/>
    <property type="match status" value="2"/>
</dbReference>
<dbReference type="RefSeq" id="XP_062652473.1">
    <property type="nucleotide sequence ID" value="XM_062790916.1"/>
</dbReference>
<dbReference type="FunFam" id="3.30.420.40:FF:000191">
    <property type="entry name" value="Retrograde regulation protein 2"/>
    <property type="match status" value="1"/>
</dbReference>
<dbReference type="InterPro" id="IPR057512">
    <property type="entry name" value="RTG2_C"/>
</dbReference>
<dbReference type="Gene3D" id="3.30.420.40">
    <property type="match status" value="1"/>
</dbReference>
<dbReference type="InterPro" id="IPR003695">
    <property type="entry name" value="Ppx_GppA_N"/>
</dbReference>
<evidence type="ECO:0008006" key="5">
    <source>
        <dbReference type="Google" id="ProtNLM"/>
    </source>
</evidence>
<dbReference type="Pfam" id="PF23566">
    <property type="entry name" value="RTG2_C"/>
    <property type="match status" value="1"/>
</dbReference>
<reference evidence="3" key="1">
    <citation type="journal article" date="2023" name="Mol. Phylogenet. Evol.">
        <title>Genome-scale phylogeny and comparative genomics of the fungal order Sordariales.</title>
        <authorList>
            <person name="Hensen N."/>
            <person name="Bonometti L."/>
            <person name="Westerberg I."/>
            <person name="Brannstrom I.O."/>
            <person name="Guillou S."/>
            <person name="Cros-Aarteil S."/>
            <person name="Calhoun S."/>
            <person name="Haridas S."/>
            <person name="Kuo A."/>
            <person name="Mondo S."/>
            <person name="Pangilinan J."/>
            <person name="Riley R."/>
            <person name="LaButti K."/>
            <person name="Andreopoulos B."/>
            <person name="Lipzen A."/>
            <person name="Chen C."/>
            <person name="Yan M."/>
            <person name="Daum C."/>
            <person name="Ng V."/>
            <person name="Clum A."/>
            <person name="Steindorff A."/>
            <person name="Ohm R.A."/>
            <person name="Martin F."/>
            <person name="Silar P."/>
            <person name="Natvig D.O."/>
            <person name="Lalanne C."/>
            <person name="Gautier V."/>
            <person name="Ament-Velasquez S.L."/>
            <person name="Kruys A."/>
            <person name="Hutchinson M.I."/>
            <person name="Powell A.J."/>
            <person name="Barry K."/>
            <person name="Miller A.N."/>
            <person name="Grigoriev I.V."/>
            <person name="Debuchy R."/>
            <person name="Gladieux P."/>
            <person name="Hiltunen Thoren M."/>
            <person name="Johannesson H."/>
        </authorList>
    </citation>
    <scope>NUCLEOTIDE SEQUENCE</scope>
    <source>
        <strain evidence="3">CBS 731.68</strain>
    </source>
</reference>
<evidence type="ECO:0000313" key="3">
    <source>
        <dbReference type="EMBL" id="KAK4128702.1"/>
    </source>
</evidence>
<dbReference type="Proteomes" id="UP001302602">
    <property type="component" value="Unassembled WGS sequence"/>
</dbReference>
<protein>
    <recommendedName>
        <fullName evidence="5">Ppx/GppA phosphatase domain-containing protein</fullName>
    </recommendedName>
</protein>
<evidence type="ECO:0000259" key="2">
    <source>
        <dbReference type="Pfam" id="PF23566"/>
    </source>
</evidence>